<reference evidence="2 3" key="1">
    <citation type="submission" date="2020-10" db="EMBL/GenBank/DDBJ databases">
        <title>Plant Genome Project.</title>
        <authorList>
            <person name="Zhang R.-G."/>
        </authorList>
    </citation>
    <scope>NUCLEOTIDE SEQUENCE [LARGE SCALE GENOMIC DNA]</scope>
    <source>
        <strain evidence="2">FAFU-HL-1</strain>
        <tissue evidence="2">Leaf</tissue>
    </source>
</reference>
<keyword evidence="1" id="KW-0472">Membrane</keyword>
<accession>A0A835K571</accession>
<dbReference type="EMBL" id="JADGMS010000004">
    <property type="protein sequence ID" value="KAF9684422.1"/>
    <property type="molecule type" value="Genomic_DNA"/>
</dbReference>
<organism evidence="2 3">
    <name type="scientific">Salix dunnii</name>
    <dbReference type="NCBI Taxonomy" id="1413687"/>
    <lineage>
        <taxon>Eukaryota</taxon>
        <taxon>Viridiplantae</taxon>
        <taxon>Streptophyta</taxon>
        <taxon>Embryophyta</taxon>
        <taxon>Tracheophyta</taxon>
        <taxon>Spermatophyta</taxon>
        <taxon>Magnoliopsida</taxon>
        <taxon>eudicotyledons</taxon>
        <taxon>Gunneridae</taxon>
        <taxon>Pentapetalae</taxon>
        <taxon>rosids</taxon>
        <taxon>fabids</taxon>
        <taxon>Malpighiales</taxon>
        <taxon>Salicaceae</taxon>
        <taxon>Saliceae</taxon>
        <taxon>Salix</taxon>
    </lineage>
</organism>
<sequence length="63" mass="7011">MKRHSTIGGDTLILILLGFKISPQMIAFSALDSWYGENGVRLLTSIESEKTRHALLEPADPDR</sequence>
<keyword evidence="1" id="KW-1133">Transmembrane helix</keyword>
<keyword evidence="3" id="KW-1185">Reference proteome</keyword>
<dbReference type="AlphaFoldDB" id="A0A835K571"/>
<keyword evidence="1" id="KW-0812">Transmembrane</keyword>
<evidence type="ECO:0000313" key="3">
    <source>
        <dbReference type="Proteomes" id="UP000657918"/>
    </source>
</evidence>
<gene>
    <name evidence="2" type="ORF">SADUNF_Sadunf04G0116700</name>
</gene>
<evidence type="ECO:0000313" key="2">
    <source>
        <dbReference type="EMBL" id="KAF9684422.1"/>
    </source>
</evidence>
<evidence type="ECO:0000256" key="1">
    <source>
        <dbReference type="SAM" id="Phobius"/>
    </source>
</evidence>
<feature type="transmembrane region" description="Helical" evidence="1">
    <location>
        <begin position="12"/>
        <end position="31"/>
    </location>
</feature>
<dbReference type="Proteomes" id="UP000657918">
    <property type="component" value="Chromosome 4"/>
</dbReference>
<protein>
    <submittedName>
        <fullName evidence="2">Uncharacterized protein</fullName>
    </submittedName>
</protein>
<name>A0A835K571_9ROSI</name>
<proteinExistence type="predicted"/>
<comment type="caution">
    <text evidence="2">The sequence shown here is derived from an EMBL/GenBank/DDBJ whole genome shotgun (WGS) entry which is preliminary data.</text>
</comment>